<reference evidence="5 6" key="1">
    <citation type="submission" date="2023-02" db="EMBL/GenBank/DDBJ databases">
        <title>Streptococcus sp. Genome Sequencing and Assembly.</title>
        <authorList>
            <person name="Shore S.M."/>
            <person name="Nicholson T.L."/>
        </authorList>
    </citation>
    <scope>NUCLEOTIDE SEQUENCE [LARGE SCALE GENOMIC DNA]</scope>
    <source>
        <strain evidence="5 6">29892</strain>
    </source>
</reference>
<evidence type="ECO:0000256" key="4">
    <source>
        <dbReference type="HAMAP-Rule" id="MF_02217"/>
    </source>
</evidence>
<comment type="catalytic activity">
    <reaction evidence="4">
        <text>5-hydroxyuridine(34) in tRNA + S-adenosyl-L-methionine = 5-methoxyuridine(34) in tRNA + S-adenosyl-L-homocysteine + H(+)</text>
        <dbReference type="Rhea" id="RHEA:60524"/>
        <dbReference type="Rhea" id="RHEA-COMP:13381"/>
        <dbReference type="Rhea" id="RHEA-COMP:15591"/>
        <dbReference type="ChEBI" id="CHEBI:15378"/>
        <dbReference type="ChEBI" id="CHEBI:57856"/>
        <dbReference type="ChEBI" id="CHEBI:59789"/>
        <dbReference type="ChEBI" id="CHEBI:136877"/>
        <dbReference type="ChEBI" id="CHEBI:143860"/>
    </reaction>
</comment>
<evidence type="ECO:0000256" key="1">
    <source>
        <dbReference type="ARBA" id="ARBA00022603"/>
    </source>
</evidence>
<keyword evidence="4" id="KW-0819">tRNA processing</keyword>
<protein>
    <recommendedName>
        <fullName evidence="4">tRNA 5-hydroxyuridine methyltransferase</fullName>
        <ecNumber evidence="4">2.1.1.-</ecNumber>
    </recommendedName>
    <alternativeName>
        <fullName evidence="4">ho5U methyltransferase</fullName>
    </alternativeName>
</protein>
<feature type="binding site" evidence="4">
    <location>
        <begin position="127"/>
        <end position="128"/>
    </location>
    <ligand>
        <name>S-adenosyl-L-methionine</name>
        <dbReference type="ChEBI" id="CHEBI:59789"/>
    </ligand>
</feature>
<evidence type="ECO:0000256" key="2">
    <source>
        <dbReference type="ARBA" id="ARBA00022679"/>
    </source>
</evidence>
<keyword evidence="2 4" id="KW-0808">Transferase</keyword>
<dbReference type="GO" id="GO:0030488">
    <property type="term" value="P:tRNA methylation"/>
    <property type="evidence" value="ECO:0007669"/>
    <property type="project" value="UniProtKB-UniRule"/>
</dbReference>
<dbReference type="HAMAP" id="MF_02217">
    <property type="entry name" value="TrmR_methyltr"/>
    <property type="match status" value="1"/>
</dbReference>
<dbReference type="Pfam" id="PF01596">
    <property type="entry name" value="Methyltransf_3"/>
    <property type="match status" value="1"/>
</dbReference>
<sequence>MVESYSKNANHNMRRPIVKEEIVDFMRTRQAQNTGFLKELEDFARQENIPVIPHETVAYFRLLMQTLQPERILEIGTAIGFSALLMAENSPHSQITTIDRNEEMIGFAKENFAKFDSRKQIELLEGEAMDLLPDLPDDSYDFVFMDSAKSKYIVFLPEVLKKVKVGGLVVLDDIFQGGDVAKDIMEVRRGQRTIYRGLQRLFDATLDNPDLTASLISMSDGLLMLRKNVENVDLKLAEN</sequence>
<keyword evidence="1 4" id="KW-0489">Methyltransferase</keyword>
<gene>
    <name evidence="4" type="primary">trmR</name>
    <name evidence="5" type="ORF">PW220_06405</name>
</gene>
<dbReference type="RefSeq" id="WP_248055097.1">
    <property type="nucleotide sequence ID" value="NZ_CP118734.1"/>
</dbReference>
<comment type="similarity">
    <text evidence="4">Belongs to the class I-like SAM-binding methyltransferase superfamily. Cation-dependent O-methyltransferase family.</text>
</comment>
<organism evidence="5 6">
    <name type="scientific">Streptococcus iners subsp. hyiners</name>
    <dbReference type="NCBI Taxonomy" id="3028083"/>
    <lineage>
        <taxon>Bacteria</taxon>
        <taxon>Bacillati</taxon>
        <taxon>Bacillota</taxon>
        <taxon>Bacilli</taxon>
        <taxon>Lactobacillales</taxon>
        <taxon>Streptococcaceae</taxon>
        <taxon>Streptococcus</taxon>
        <taxon>Streptococcus iners</taxon>
    </lineage>
</organism>
<accession>A0AA97A045</accession>
<dbReference type="Proteomes" id="UP001301526">
    <property type="component" value="Chromosome"/>
</dbReference>
<comment type="function">
    <text evidence="4">Catalyzes the methylation of 5-hydroxyuridine (ho5U) to form 5-methoxyuridine (mo5U) at position 34 in tRNAs.</text>
</comment>
<dbReference type="InterPro" id="IPR050362">
    <property type="entry name" value="Cation-dep_OMT"/>
</dbReference>
<evidence type="ECO:0000256" key="3">
    <source>
        <dbReference type="ARBA" id="ARBA00022691"/>
    </source>
</evidence>
<dbReference type="InterPro" id="IPR002935">
    <property type="entry name" value="SAM_O-MeTrfase"/>
</dbReference>
<dbReference type="EC" id="2.1.1.-" evidence="4"/>
<dbReference type="GO" id="GO:0016300">
    <property type="term" value="F:tRNA (uridine) methyltransferase activity"/>
    <property type="evidence" value="ECO:0007669"/>
    <property type="project" value="UniProtKB-UniRule"/>
</dbReference>
<dbReference type="EMBL" id="CP118734">
    <property type="protein sequence ID" value="WNY48363.1"/>
    <property type="molecule type" value="Genomic_DNA"/>
</dbReference>
<dbReference type="InterPro" id="IPR029063">
    <property type="entry name" value="SAM-dependent_MTases_sf"/>
</dbReference>
<evidence type="ECO:0000313" key="6">
    <source>
        <dbReference type="Proteomes" id="UP001301526"/>
    </source>
</evidence>
<proteinExistence type="inferred from homology"/>
<dbReference type="GO" id="GO:0008757">
    <property type="term" value="F:S-adenosylmethionine-dependent methyltransferase activity"/>
    <property type="evidence" value="ECO:0007669"/>
    <property type="project" value="TreeGrafter"/>
</dbReference>
<comment type="subunit">
    <text evidence="4">Homodimer.</text>
</comment>
<keyword evidence="6" id="KW-1185">Reference proteome</keyword>
<dbReference type="CDD" id="cd02440">
    <property type="entry name" value="AdoMet_MTases"/>
    <property type="match status" value="1"/>
</dbReference>
<dbReference type="InterPro" id="IPR043675">
    <property type="entry name" value="TrmR_methyltr"/>
</dbReference>
<feature type="binding site" evidence="4">
    <location>
        <position position="99"/>
    </location>
    <ligand>
        <name>S-adenosyl-L-methionine</name>
        <dbReference type="ChEBI" id="CHEBI:59789"/>
    </ligand>
</feature>
<dbReference type="Gene3D" id="3.40.50.150">
    <property type="entry name" value="Vaccinia Virus protein VP39"/>
    <property type="match status" value="1"/>
</dbReference>
<dbReference type="PANTHER" id="PTHR10509:SF14">
    <property type="entry name" value="CAFFEOYL-COA O-METHYLTRANSFERASE 3-RELATED"/>
    <property type="match status" value="1"/>
</dbReference>
<comment type="caution">
    <text evidence="4">Lacks conserved residue(s) required for the propagation of feature annotation.</text>
</comment>
<evidence type="ECO:0000313" key="5">
    <source>
        <dbReference type="EMBL" id="WNY48363.1"/>
    </source>
</evidence>
<feature type="binding site" evidence="4">
    <location>
        <position position="52"/>
    </location>
    <ligand>
        <name>S-adenosyl-L-methionine</name>
        <dbReference type="ChEBI" id="CHEBI:59789"/>
    </ligand>
</feature>
<feature type="binding site" evidence="4">
    <location>
        <position position="82"/>
    </location>
    <ligand>
        <name>S-adenosyl-L-methionine</name>
        <dbReference type="ChEBI" id="CHEBI:59789"/>
    </ligand>
</feature>
<feature type="binding site" evidence="4">
    <location>
        <position position="146"/>
    </location>
    <ligand>
        <name>S-adenosyl-L-methionine</name>
        <dbReference type="ChEBI" id="CHEBI:59789"/>
    </ligand>
</feature>
<dbReference type="PROSITE" id="PS51682">
    <property type="entry name" value="SAM_OMT_I"/>
    <property type="match status" value="1"/>
</dbReference>
<name>A0AA97A045_9STRE</name>
<dbReference type="AlphaFoldDB" id="A0AA97A045"/>
<dbReference type="PANTHER" id="PTHR10509">
    <property type="entry name" value="O-METHYLTRANSFERASE-RELATED"/>
    <property type="match status" value="1"/>
</dbReference>
<dbReference type="GO" id="GO:0008171">
    <property type="term" value="F:O-methyltransferase activity"/>
    <property type="evidence" value="ECO:0007669"/>
    <property type="project" value="InterPro"/>
</dbReference>
<dbReference type="SUPFAM" id="SSF53335">
    <property type="entry name" value="S-adenosyl-L-methionine-dependent methyltransferases"/>
    <property type="match status" value="1"/>
</dbReference>
<keyword evidence="3 4" id="KW-0949">S-adenosyl-L-methionine</keyword>